<protein>
    <submittedName>
        <fullName evidence="2">Uncharacterized protein</fullName>
    </submittedName>
</protein>
<evidence type="ECO:0000256" key="1">
    <source>
        <dbReference type="SAM" id="Phobius"/>
    </source>
</evidence>
<dbReference type="GeneID" id="39598128"/>
<dbReference type="AlphaFoldDB" id="A0A443I334"/>
<feature type="transmembrane region" description="Helical" evidence="1">
    <location>
        <begin position="109"/>
        <end position="135"/>
    </location>
</feature>
<dbReference type="RefSeq" id="XP_028488100.1">
    <property type="nucleotide sequence ID" value="XM_028628851.1"/>
</dbReference>
<evidence type="ECO:0000313" key="3">
    <source>
        <dbReference type="Proteomes" id="UP000283841"/>
    </source>
</evidence>
<keyword evidence="3" id="KW-1185">Reference proteome</keyword>
<keyword evidence="1" id="KW-0812">Transmembrane</keyword>
<keyword evidence="1" id="KW-0472">Membrane</keyword>
<comment type="caution">
    <text evidence="2">The sequence shown here is derived from an EMBL/GenBank/DDBJ whole genome shotgun (WGS) entry which is preliminary data.</text>
</comment>
<evidence type="ECO:0000313" key="2">
    <source>
        <dbReference type="EMBL" id="RWQ98455.1"/>
    </source>
</evidence>
<sequence>MKLVKNRESELTARKSPWRRQPEQEIANDLFVFCGFKVPVFHIGLLDSRRYSTELMFETSSDERGDWETWMGYSSGPRRAAIAAGLWSAAQRDIIRPLSKYKTMFSSSLLLPQFTVNGTRVIILIHFGFLLVVLYRSSHLGFLLVVGVSHRTSP</sequence>
<reference evidence="2 3" key="1">
    <citation type="journal article" date="2018" name="Front. Microbiol.">
        <title>Genomic and genetic insights into a cosmopolitan fungus, Paecilomyces variotii (Eurotiales).</title>
        <authorList>
            <person name="Urquhart A.S."/>
            <person name="Mondo S.J."/>
            <person name="Makela M.R."/>
            <person name="Hane J.K."/>
            <person name="Wiebenga A."/>
            <person name="He G."/>
            <person name="Mihaltcheva S."/>
            <person name="Pangilinan J."/>
            <person name="Lipzen A."/>
            <person name="Barry K."/>
            <person name="de Vries R.P."/>
            <person name="Grigoriev I.V."/>
            <person name="Idnurm A."/>
        </authorList>
    </citation>
    <scope>NUCLEOTIDE SEQUENCE [LARGE SCALE GENOMIC DNA]</scope>
    <source>
        <strain evidence="2 3">CBS 101075</strain>
    </source>
</reference>
<proteinExistence type="predicted"/>
<dbReference type="VEuPathDB" id="FungiDB:C8Q69DRAFT_442609"/>
<name>A0A443I334_BYSSP</name>
<dbReference type="EMBL" id="RCNU01000002">
    <property type="protein sequence ID" value="RWQ98455.1"/>
    <property type="molecule type" value="Genomic_DNA"/>
</dbReference>
<dbReference type="Proteomes" id="UP000283841">
    <property type="component" value="Unassembled WGS sequence"/>
</dbReference>
<organism evidence="2 3">
    <name type="scientific">Byssochlamys spectabilis</name>
    <name type="common">Paecilomyces variotii</name>
    <dbReference type="NCBI Taxonomy" id="264951"/>
    <lineage>
        <taxon>Eukaryota</taxon>
        <taxon>Fungi</taxon>
        <taxon>Dikarya</taxon>
        <taxon>Ascomycota</taxon>
        <taxon>Pezizomycotina</taxon>
        <taxon>Eurotiomycetes</taxon>
        <taxon>Eurotiomycetidae</taxon>
        <taxon>Eurotiales</taxon>
        <taxon>Thermoascaceae</taxon>
        <taxon>Paecilomyces</taxon>
    </lineage>
</organism>
<keyword evidence="1" id="KW-1133">Transmembrane helix</keyword>
<accession>A0A443I334</accession>
<gene>
    <name evidence="2" type="ORF">C8Q69DRAFT_442609</name>
</gene>